<evidence type="ECO:0000313" key="2">
    <source>
        <dbReference type="EMBL" id="KAA6385450.1"/>
    </source>
</evidence>
<comment type="caution">
    <text evidence="2">The sequence shown here is derived from an EMBL/GenBank/DDBJ whole genome shotgun (WGS) entry which is preliminary data.</text>
</comment>
<evidence type="ECO:0000256" key="1">
    <source>
        <dbReference type="SAM" id="Coils"/>
    </source>
</evidence>
<reference evidence="2 3" key="1">
    <citation type="submission" date="2019-03" db="EMBL/GenBank/DDBJ databases">
        <title>Single cell metagenomics reveals metabolic interactions within the superorganism composed of flagellate Streblomastix strix and complex community of Bacteroidetes bacteria on its surface.</title>
        <authorList>
            <person name="Treitli S.C."/>
            <person name="Kolisko M."/>
            <person name="Husnik F."/>
            <person name="Keeling P."/>
            <person name="Hampl V."/>
        </authorList>
    </citation>
    <scope>NUCLEOTIDE SEQUENCE [LARGE SCALE GENOMIC DNA]</scope>
    <source>
        <strain evidence="2">ST1C</strain>
    </source>
</reference>
<gene>
    <name evidence="2" type="ORF">EZS28_019023</name>
</gene>
<feature type="coiled-coil region" evidence="1">
    <location>
        <begin position="540"/>
        <end position="567"/>
    </location>
</feature>
<name>A0A5J4VSP4_9EUKA</name>
<proteinExistence type="predicted"/>
<sequence>MQNIEHCARNHIHPDFNKSEELKNLPGFVKLLTFENLSKRQETLGNILDEIGYARMEFCQAEQFKSLLDGLFVFIQDVKSREAEQAIEIIELLSTQILSMIQTESLKLITIFKETGLNILMKDAFLNSSTPEKLKESLAYSISEFDLIQSVNEPCFRPVLDYLLEKLKQEQERLEINPYNTEKEMKRNKYGFYALDSILTSICFFSLGADEIKQVAVDLRLIDIGRMYLNHQSVRVRIAATCLFGLACDLSTNSEYRKHNDCLSIINETFPASTLQIVTHDYKKRISPINRIPHLHSGLLEGTQLCVNCDLHSSSDQTENAHNLEYRIIRNQISNIRDLIYVDHETAKTMCKLMKQRIERKEKEDDRCVLLIQDQTISTIKLSDPLSKVILYLFHPYSKIRLMAANVFAYMFDYGEKDWIMQEANEIRLRKNIIKSETANNDHQIQKVQQCNLCVLPFIFSIIHSEEYDEILRWLLWAIEFLLLRMENFVFEEKEERTQKKMENDDMGIDVECEQCGQLVSFGVFLQHMKGHNALQNIHYEIYQEFNDIYENENEDLTNNNSFITRKHLFEDIEEEGLIETIGSYIFRANAFQPNIACQIYKALQGLKY</sequence>
<organism evidence="2 3">
    <name type="scientific">Streblomastix strix</name>
    <dbReference type="NCBI Taxonomy" id="222440"/>
    <lineage>
        <taxon>Eukaryota</taxon>
        <taxon>Metamonada</taxon>
        <taxon>Preaxostyla</taxon>
        <taxon>Oxymonadida</taxon>
        <taxon>Streblomastigidae</taxon>
        <taxon>Streblomastix</taxon>
    </lineage>
</organism>
<dbReference type="Proteomes" id="UP000324800">
    <property type="component" value="Unassembled WGS sequence"/>
</dbReference>
<dbReference type="AlphaFoldDB" id="A0A5J4VSP4"/>
<accession>A0A5J4VSP4</accession>
<evidence type="ECO:0000313" key="3">
    <source>
        <dbReference type="Proteomes" id="UP000324800"/>
    </source>
</evidence>
<protein>
    <submittedName>
        <fullName evidence="2">Uncharacterized protein</fullName>
    </submittedName>
</protein>
<keyword evidence="1" id="KW-0175">Coiled coil</keyword>
<dbReference type="EMBL" id="SNRW01005261">
    <property type="protein sequence ID" value="KAA6385450.1"/>
    <property type="molecule type" value="Genomic_DNA"/>
</dbReference>